<accession>F8IJ16</accession>
<sequence length="70" mass="7682">MSAQLPKVPGGLLPQTSTRLPLWIALGLGLLMAPHRATSSCRRSFRKCPEDCCPRRPHASRSGLRWASPC</sequence>
<keyword evidence="1" id="KW-1133">Transmembrane helix</keyword>
<dbReference type="STRING" id="1048834.TC41_0189"/>
<protein>
    <submittedName>
        <fullName evidence="2">Uncharacterized protein</fullName>
    </submittedName>
</protein>
<dbReference type="PATRIC" id="fig|1048834.4.peg.175"/>
<dbReference type="Proteomes" id="UP000000292">
    <property type="component" value="Chromosome"/>
</dbReference>
<organism evidence="2 3">
    <name type="scientific">Alicyclobacillus acidocaldarius (strain Tc-4-1)</name>
    <name type="common">Bacillus acidocaldarius</name>
    <dbReference type="NCBI Taxonomy" id="1048834"/>
    <lineage>
        <taxon>Bacteria</taxon>
        <taxon>Bacillati</taxon>
        <taxon>Bacillota</taxon>
        <taxon>Bacilli</taxon>
        <taxon>Bacillales</taxon>
        <taxon>Alicyclobacillaceae</taxon>
        <taxon>Alicyclobacillus</taxon>
    </lineage>
</organism>
<evidence type="ECO:0000313" key="2">
    <source>
        <dbReference type="EMBL" id="AEJ42167.1"/>
    </source>
</evidence>
<feature type="transmembrane region" description="Helical" evidence="1">
    <location>
        <begin position="20"/>
        <end position="37"/>
    </location>
</feature>
<gene>
    <name evidence="2" type="ordered locus">TC41_0189</name>
</gene>
<dbReference type="KEGG" id="aad:TC41_0189"/>
<reference evidence="3" key="2">
    <citation type="submission" date="2011-06" db="EMBL/GenBank/DDBJ databases">
        <title>The complete genome sequence of Alicyclobacillus acidocaldarius sp. Tc-4-1.</title>
        <authorList>
            <person name="Chen Y."/>
            <person name="He Y."/>
            <person name="Dong Z."/>
            <person name="Hu S."/>
        </authorList>
    </citation>
    <scope>NUCLEOTIDE SEQUENCE [LARGE SCALE GENOMIC DNA]</scope>
    <source>
        <strain evidence="3">Tc-4-1</strain>
    </source>
</reference>
<keyword evidence="1" id="KW-0472">Membrane</keyword>
<dbReference type="HOGENOM" id="CLU_2748781_0_0_9"/>
<dbReference type="AlphaFoldDB" id="F8IJ16"/>
<keyword evidence="1" id="KW-0812">Transmembrane</keyword>
<evidence type="ECO:0000256" key="1">
    <source>
        <dbReference type="SAM" id="Phobius"/>
    </source>
</evidence>
<proteinExistence type="predicted"/>
<name>F8IJ16_ALIAT</name>
<evidence type="ECO:0000313" key="3">
    <source>
        <dbReference type="Proteomes" id="UP000000292"/>
    </source>
</evidence>
<reference evidence="2 3" key="1">
    <citation type="journal article" date="2011" name="J. Bacteriol.">
        <title>Complete Genome Sequence of Alicyclobacillus acidocaldarius Strain Tc-4-1.</title>
        <authorList>
            <person name="Chen Y."/>
            <person name="He Y."/>
            <person name="Zhang B."/>
            <person name="Yang J."/>
            <person name="Li W."/>
            <person name="Dong Z."/>
            <person name="Hu S."/>
        </authorList>
    </citation>
    <scope>NUCLEOTIDE SEQUENCE [LARGE SCALE GENOMIC DNA]</scope>
    <source>
        <strain evidence="2 3">Tc-4-1</strain>
    </source>
</reference>
<dbReference type="EMBL" id="CP002902">
    <property type="protein sequence ID" value="AEJ42167.1"/>
    <property type="molecule type" value="Genomic_DNA"/>
</dbReference>